<accession>A0AB36AFV5</accession>
<evidence type="ECO:0000259" key="1">
    <source>
        <dbReference type="Pfam" id="PF01719"/>
    </source>
</evidence>
<dbReference type="Gene3D" id="3.40.1310.30">
    <property type="match status" value="1"/>
</dbReference>
<dbReference type="EMBL" id="WJMZ01000021">
    <property type="protein sequence ID" value="MRG84674.1"/>
    <property type="molecule type" value="Genomic_DNA"/>
</dbReference>
<dbReference type="InterPro" id="IPR053923">
    <property type="entry name" value="RepB_C"/>
</dbReference>
<feature type="domain" description="Plasmid replication protein origin binding" evidence="1">
    <location>
        <begin position="5"/>
        <end position="122"/>
    </location>
</feature>
<dbReference type="Pfam" id="PF01719">
    <property type="entry name" value="Rep_OBD"/>
    <property type="match status" value="1"/>
</dbReference>
<evidence type="ECO:0000313" key="4">
    <source>
        <dbReference type="Proteomes" id="UP000441557"/>
    </source>
</evidence>
<dbReference type="GO" id="GO:0003916">
    <property type="term" value="F:DNA topoisomerase activity"/>
    <property type="evidence" value="ECO:0007669"/>
    <property type="project" value="InterPro"/>
</dbReference>
<gene>
    <name evidence="3" type="ORF">GIX80_09920</name>
</gene>
<organism evidence="3 4">
    <name type="scientific">Limosilactobacillus reuteri</name>
    <name type="common">Lactobacillus reuteri</name>
    <dbReference type="NCBI Taxonomy" id="1598"/>
    <lineage>
        <taxon>Bacteria</taxon>
        <taxon>Bacillati</taxon>
        <taxon>Bacillota</taxon>
        <taxon>Bacilli</taxon>
        <taxon>Lactobacillales</taxon>
        <taxon>Lactobacillaceae</taxon>
        <taxon>Limosilactobacillus</taxon>
    </lineage>
</organism>
<feature type="domain" description="Replication protein RepB C-terminal" evidence="2">
    <location>
        <begin position="130"/>
        <end position="174"/>
    </location>
</feature>
<protein>
    <submittedName>
        <fullName evidence="3">Replication protein</fullName>
    </submittedName>
</protein>
<comment type="caution">
    <text evidence="3">The sequence shown here is derived from an EMBL/GenBank/DDBJ whole genome shotgun (WGS) entry which is preliminary data.</text>
</comment>
<evidence type="ECO:0000313" key="3">
    <source>
        <dbReference type="EMBL" id="MRG84674.1"/>
    </source>
</evidence>
<name>A0AB36AFV5_LIMRT</name>
<feature type="non-terminal residue" evidence="3">
    <location>
        <position position="174"/>
    </location>
</feature>
<reference evidence="3 4" key="1">
    <citation type="submission" date="2019-11" db="EMBL/GenBank/DDBJ databases">
        <title>Draft genome sequence of 12 host-associated Lactobacillus reuteri rodent strains.</title>
        <authorList>
            <person name="Zhang S."/>
            <person name="Ozcam M."/>
            <person name="Van Pijkeren J.P."/>
        </authorList>
    </citation>
    <scope>NUCLEOTIDE SEQUENCE [LARGE SCALE GENOMIC DNA]</scope>
    <source>
        <strain evidence="3 4">L1604-1</strain>
    </source>
</reference>
<dbReference type="GO" id="GO:0005727">
    <property type="term" value="C:extrachromosomal circular DNA"/>
    <property type="evidence" value="ECO:0007669"/>
    <property type="project" value="InterPro"/>
</dbReference>
<proteinExistence type="predicted"/>
<dbReference type="GO" id="GO:0006260">
    <property type="term" value="P:DNA replication"/>
    <property type="evidence" value="ECO:0007669"/>
    <property type="project" value="InterPro"/>
</dbReference>
<dbReference type="Pfam" id="PF21861">
    <property type="entry name" value="RepB_C"/>
    <property type="match status" value="1"/>
</dbReference>
<evidence type="ECO:0000259" key="2">
    <source>
        <dbReference type="Pfam" id="PF21861"/>
    </source>
</evidence>
<dbReference type="GO" id="GO:0003677">
    <property type="term" value="F:DNA binding"/>
    <property type="evidence" value="ECO:0007669"/>
    <property type="project" value="InterPro"/>
</dbReference>
<dbReference type="Proteomes" id="UP000441557">
    <property type="component" value="Unassembled WGS sequence"/>
</dbReference>
<sequence length="174" mass="20541">MAERKDERSRNWVIIVYPESAPKDWQGILDNMHVQWIESPLHDKDTNPDGTIKKAHWHVILAFGSKKSYKQVKEIADNLHAPTPQKVHNMKGQVRYLVHLDNPEKYQYSIDEVKAHGGIDIDRYFKATSSQRYEMIREMIDFVNVHNILEMKDLIDYASKNRFDDWFPLLCDNS</sequence>
<dbReference type="InterPro" id="IPR002631">
    <property type="entry name" value="Plasmid_rep_OBD"/>
</dbReference>
<dbReference type="AlphaFoldDB" id="A0AB36AFV5"/>
<dbReference type="RefSeq" id="WP_153706782.1">
    <property type="nucleotide sequence ID" value="NZ_WJMZ01000021.1"/>
</dbReference>